<name>A0AAV7RQ79_PLEWA</name>
<dbReference type="AlphaFoldDB" id="A0AAV7RQ79"/>
<evidence type="ECO:0000313" key="2">
    <source>
        <dbReference type="Proteomes" id="UP001066276"/>
    </source>
</evidence>
<keyword evidence="2" id="KW-1185">Reference proteome</keyword>
<accession>A0AAV7RQ79</accession>
<sequence length="104" mass="11806">MICSALTQVVRKSGQLCLGGVPDGSVYDERWCTPSERRECAEKVSFYPDRCSWHGLPLINNNTAKHHARKFILYIEHVVCVGNEGLDYGVANREKPYFILGRYA</sequence>
<dbReference type="Proteomes" id="UP001066276">
    <property type="component" value="Chromosome 5"/>
</dbReference>
<comment type="caution">
    <text evidence="1">The sequence shown here is derived from an EMBL/GenBank/DDBJ whole genome shotgun (WGS) entry which is preliminary data.</text>
</comment>
<evidence type="ECO:0000313" key="1">
    <source>
        <dbReference type="EMBL" id="KAJ1153319.1"/>
    </source>
</evidence>
<reference evidence="1" key="1">
    <citation type="journal article" date="2022" name="bioRxiv">
        <title>Sequencing and chromosome-scale assembly of the giantPleurodeles waltlgenome.</title>
        <authorList>
            <person name="Brown T."/>
            <person name="Elewa A."/>
            <person name="Iarovenko S."/>
            <person name="Subramanian E."/>
            <person name="Araus A.J."/>
            <person name="Petzold A."/>
            <person name="Susuki M."/>
            <person name="Suzuki K.-i.T."/>
            <person name="Hayashi T."/>
            <person name="Toyoda A."/>
            <person name="Oliveira C."/>
            <person name="Osipova E."/>
            <person name="Leigh N.D."/>
            <person name="Simon A."/>
            <person name="Yun M.H."/>
        </authorList>
    </citation>
    <scope>NUCLEOTIDE SEQUENCE</scope>
    <source>
        <strain evidence="1">20211129_DDA</strain>
        <tissue evidence="1">Liver</tissue>
    </source>
</reference>
<gene>
    <name evidence="1" type="ORF">NDU88_006080</name>
</gene>
<proteinExistence type="predicted"/>
<dbReference type="EMBL" id="JANPWB010000009">
    <property type="protein sequence ID" value="KAJ1153319.1"/>
    <property type="molecule type" value="Genomic_DNA"/>
</dbReference>
<protein>
    <submittedName>
        <fullName evidence="1">Uncharacterized protein</fullName>
    </submittedName>
</protein>
<organism evidence="1 2">
    <name type="scientific">Pleurodeles waltl</name>
    <name type="common">Iberian ribbed newt</name>
    <dbReference type="NCBI Taxonomy" id="8319"/>
    <lineage>
        <taxon>Eukaryota</taxon>
        <taxon>Metazoa</taxon>
        <taxon>Chordata</taxon>
        <taxon>Craniata</taxon>
        <taxon>Vertebrata</taxon>
        <taxon>Euteleostomi</taxon>
        <taxon>Amphibia</taxon>
        <taxon>Batrachia</taxon>
        <taxon>Caudata</taxon>
        <taxon>Salamandroidea</taxon>
        <taxon>Salamandridae</taxon>
        <taxon>Pleurodelinae</taxon>
        <taxon>Pleurodeles</taxon>
    </lineage>
</organism>